<evidence type="ECO:0000313" key="2">
    <source>
        <dbReference type="EMBL" id="AWD72284.1"/>
    </source>
</evidence>
<organism evidence="2">
    <name type="scientific">Polaromonas sp. H8N</name>
    <dbReference type="NCBI Taxonomy" id="1840297"/>
    <lineage>
        <taxon>Bacteria</taxon>
        <taxon>Pseudomonadati</taxon>
        <taxon>Pseudomonadota</taxon>
        <taxon>Betaproteobacteria</taxon>
        <taxon>Burkholderiales</taxon>
        <taxon>Comamonadaceae</taxon>
        <taxon>Polaromonas</taxon>
    </lineage>
</organism>
<proteinExistence type="predicted"/>
<gene>
    <name evidence="2" type="ORF">pH8NP2_p010</name>
</gene>
<feature type="compositionally biased region" description="Polar residues" evidence="1">
    <location>
        <begin position="105"/>
        <end position="116"/>
    </location>
</feature>
<dbReference type="AlphaFoldDB" id="A0A2S1FID3"/>
<geneLocation type="plasmid" evidence="2">
    <name>pH8NP2</name>
</geneLocation>
<feature type="compositionally biased region" description="Polar residues" evidence="1">
    <location>
        <begin position="137"/>
        <end position="147"/>
    </location>
</feature>
<protein>
    <submittedName>
        <fullName evidence="2">Protein involved in binding peptidoglycan</fullName>
    </submittedName>
</protein>
<feature type="region of interest" description="Disordered" evidence="1">
    <location>
        <begin position="83"/>
        <end position="147"/>
    </location>
</feature>
<sequence length="147" mass="16119">MTRTVKKQISYTAEEVKNLFDHLKSLPKIERPVVKSRQEVVTAMLEEIESLKARGYSLNMIAEEITKGGLAITAPTLKNYLQRAKPVPKAKQGAKASVPKRGAKTPTTKQAESSSVEPEKAATETQAETPAHKQGSGEFTLNRRTSV</sequence>
<dbReference type="EMBL" id="MG869622">
    <property type="protein sequence ID" value="AWD72284.1"/>
    <property type="molecule type" value="Genomic_DNA"/>
</dbReference>
<accession>A0A2S1FID3</accession>
<keyword evidence="2" id="KW-0614">Plasmid</keyword>
<name>A0A2S1FID3_9BURK</name>
<evidence type="ECO:0000256" key="1">
    <source>
        <dbReference type="SAM" id="MobiDB-lite"/>
    </source>
</evidence>
<reference evidence="2" key="1">
    <citation type="submission" date="2018-01" db="EMBL/GenBank/DDBJ databases">
        <title>Plasmids of psychrophilic Polaromonas spp. isolated from Arctic and Antarctic glaciers.</title>
        <authorList>
            <person name="Dziewit L."/>
            <person name="Ciok A."/>
        </authorList>
    </citation>
    <scope>NUCLEOTIDE SEQUENCE</scope>
    <source>
        <plasmid evidence="2">pH8NP2</plasmid>
    </source>
</reference>
<dbReference type="RefSeq" id="WP_181375929.1">
    <property type="nucleotide sequence ID" value="NZ_MG869622.1"/>
</dbReference>